<proteinExistence type="predicted"/>
<evidence type="ECO:0000313" key="3">
    <source>
        <dbReference type="Proteomes" id="UP000698028"/>
    </source>
</evidence>
<name>A0ABS6V650_9SPHN</name>
<dbReference type="EMBL" id="JAHVAH010000001">
    <property type="protein sequence ID" value="MBW0145041.1"/>
    <property type="molecule type" value="Genomic_DNA"/>
</dbReference>
<dbReference type="Pfam" id="PF06041">
    <property type="entry name" value="DUF924"/>
    <property type="match status" value="1"/>
</dbReference>
<gene>
    <name evidence="2" type="ORF">KTQ36_06990</name>
</gene>
<evidence type="ECO:0000313" key="2">
    <source>
        <dbReference type="EMBL" id="MBW0145041.1"/>
    </source>
</evidence>
<keyword evidence="3" id="KW-1185">Reference proteome</keyword>
<reference evidence="2 3" key="1">
    <citation type="submission" date="2021-07" db="EMBL/GenBank/DDBJ databases">
        <title>The draft genome sequence of Sphingomicrobium sp. B8.</title>
        <authorList>
            <person name="Mu L."/>
        </authorList>
    </citation>
    <scope>NUCLEOTIDE SEQUENCE [LARGE SCALE GENOMIC DNA]</scope>
    <source>
        <strain evidence="2 3">B8</strain>
    </source>
</reference>
<dbReference type="InterPro" id="IPR010323">
    <property type="entry name" value="DUF924"/>
</dbReference>
<comment type="caution">
    <text evidence="2">The sequence shown here is derived from an EMBL/GenBank/DDBJ whole genome shotgun (WGS) entry which is preliminary data.</text>
</comment>
<sequence>MGADRAGREGRKLNDDRGFGASSGAFAPIDSEIRQKSQDVLDYWFDEVGPSRWWKKDPELDAEIKEKWGALRREVLKSDGDVWRGGPRRILAAVIMLDQFSRNIHRGKAKAFEGDALARRLTRRAIAKEWDKRMTVEQRRMLYMPLMHSEDMDDQDESVRLFDALSEESHSKFAHLHRQQIEDFGRFPGRNKALGRESTPEELIALEGGAAF</sequence>
<organism evidence="2 3">
    <name type="scientific">Sphingomicrobium clamense</name>
    <dbReference type="NCBI Taxonomy" id="2851013"/>
    <lineage>
        <taxon>Bacteria</taxon>
        <taxon>Pseudomonadati</taxon>
        <taxon>Pseudomonadota</taxon>
        <taxon>Alphaproteobacteria</taxon>
        <taxon>Sphingomonadales</taxon>
        <taxon>Sphingomonadaceae</taxon>
        <taxon>Sphingomicrobium</taxon>
    </lineage>
</organism>
<evidence type="ECO:0000256" key="1">
    <source>
        <dbReference type="SAM" id="MobiDB-lite"/>
    </source>
</evidence>
<dbReference type="Proteomes" id="UP000698028">
    <property type="component" value="Unassembled WGS sequence"/>
</dbReference>
<accession>A0ABS6V650</accession>
<feature type="compositionally biased region" description="Basic and acidic residues" evidence="1">
    <location>
        <begin position="1"/>
        <end position="18"/>
    </location>
</feature>
<feature type="region of interest" description="Disordered" evidence="1">
    <location>
        <begin position="1"/>
        <end position="25"/>
    </location>
</feature>
<protein>
    <submittedName>
        <fullName evidence="2">DUF924 domain-containing protein</fullName>
    </submittedName>
</protein>